<dbReference type="InterPro" id="IPR001733">
    <property type="entry name" value="Peptidase_S26B"/>
</dbReference>
<keyword evidence="3 6" id="KW-1133">Transmembrane helix</keyword>
<keyword evidence="2 6" id="KW-0812">Transmembrane</keyword>
<dbReference type="PRINTS" id="PR00728">
    <property type="entry name" value="SIGNALPTASE"/>
</dbReference>
<protein>
    <recommendedName>
        <fullName evidence="5">Signal peptidase I</fullName>
        <ecNumber evidence="5">3.4.21.89</ecNumber>
    </recommendedName>
</protein>
<feature type="transmembrane region" description="Helical" evidence="6">
    <location>
        <begin position="9"/>
        <end position="31"/>
    </location>
</feature>
<dbReference type="PANTHER" id="PTHR10806">
    <property type="entry name" value="SIGNAL PEPTIDASE COMPLEX CATALYTIC SUBUNIT SEC11"/>
    <property type="match status" value="1"/>
</dbReference>
<dbReference type="InterPro" id="IPR036286">
    <property type="entry name" value="LexA/Signal_pep-like_sf"/>
</dbReference>
<organism evidence="7 8">
    <name type="scientific">Candidatus Portnoybacteria bacterium CG06_land_8_20_14_3_00_39_12</name>
    <dbReference type="NCBI Taxonomy" id="1974809"/>
    <lineage>
        <taxon>Bacteria</taxon>
        <taxon>Candidatus Portnoyibacteriota</taxon>
    </lineage>
</organism>
<evidence type="ECO:0000256" key="1">
    <source>
        <dbReference type="ARBA" id="ARBA00004370"/>
    </source>
</evidence>
<evidence type="ECO:0000256" key="6">
    <source>
        <dbReference type="SAM" id="Phobius"/>
    </source>
</evidence>
<dbReference type="SUPFAM" id="SSF51306">
    <property type="entry name" value="LexA/Signal peptidase"/>
    <property type="match status" value="1"/>
</dbReference>
<evidence type="ECO:0000313" key="7">
    <source>
        <dbReference type="EMBL" id="PIU74909.1"/>
    </source>
</evidence>
<dbReference type="NCBIfam" id="TIGR02228">
    <property type="entry name" value="sigpep_I_arch"/>
    <property type="match status" value="1"/>
</dbReference>
<sequence length="181" mass="19897">MAAKILKYLYYLFLTCIAAIALLLIVSSFPITGNIKFLTVLSGSMEPAIKMGSVVLVKPLSISSGQAADYKIGDIITFGPFNKTKPPITHRIYDIKIVDGQPVYITKGDVNNTPDIREIAEKDILGRVLFSVPYLGYAVDAAKKPFGFALIIITPAALIIFGEIKKIYEEVAKRKNNKNKD</sequence>
<dbReference type="GO" id="GO:0016020">
    <property type="term" value="C:membrane"/>
    <property type="evidence" value="ECO:0007669"/>
    <property type="project" value="UniProtKB-SubCell"/>
</dbReference>
<proteinExistence type="predicted"/>
<evidence type="ECO:0000256" key="4">
    <source>
        <dbReference type="ARBA" id="ARBA00023136"/>
    </source>
</evidence>
<accession>A0A2M7AWG5</accession>
<dbReference type="GO" id="GO:0004252">
    <property type="term" value="F:serine-type endopeptidase activity"/>
    <property type="evidence" value="ECO:0007669"/>
    <property type="project" value="UniProtKB-UniRule"/>
</dbReference>
<keyword evidence="4 6" id="KW-0472">Membrane</keyword>
<evidence type="ECO:0000256" key="5">
    <source>
        <dbReference type="NCBIfam" id="TIGR02228"/>
    </source>
</evidence>
<feature type="transmembrane region" description="Helical" evidence="6">
    <location>
        <begin position="146"/>
        <end position="164"/>
    </location>
</feature>
<gene>
    <name evidence="7" type="ORF">COS76_03590</name>
</gene>
<dbReference type="CDD" id="cd06530">
    <property type="entry name" value="S26_SPase_I"/>
    <property type="match status" value="1"/>
</dbReference>
<dbReference type="AlphaFoldDB" id="A0A2M7AWG5"/>
<reference evidence="8" key="1">
    <citation type="submission" date="2017-09" db="EMBL/GenBank/DDBJ databases">
        <title>Depth-based differentiation of microbial function through sediment-hosted aquifers and enrichment of novel symbionts in the deep terrestrial subsurface.</title>
        <authorList>
            <person name="Probst A.J."/>
            <person name="Ladd B."/>
            <person name="Jarett J.K."/>
            <person name="Geller-Mcgrath D.E."/>
            <person name="Sieber C.M.K."/>
            <person name="Emerson J.B."/>
            <person name="Anantharaman K."/>
            <person name="Thomas B.C."/>
            <person name="Malmstrom R."/>
            <person name="Stieglmeier M."/>
            <person name="Klingl A."/>
            <person name="Woyke T."/>
            <person name="Ryan C.M."/>
            <person name="Banfield J.F."/>
        </authorList>
    </citation>
    <scope>NUCLEOTIDE SEQUENCE [LARGE SCALE GENOMIC DNA]</scope>
</reference>
<dbReference type="Gene3D" id="2.10.109.10">
    <property type="entry name" value="Umud Fragment, subunit A"/>
    <property type="match status" value="1"/>
</dbReference>
<dbReference type="EMBL" id="PEVY01000075">
    <property type="protein sequence ID" value="PIU74909.1"/>
    <property type="molecule type" value="Genomic_DNA"/>
</dbReference>
<name>A0A2M7AWG5_9BACT</name>
<dbReference type="PANTHER" id="PTHR10806:SF6">
    <property type="entry name" value="SIGNAL PEPTIDASE COMPLEX CATALYTIC SUBUNIT SEC11"/>
    <property type="match status" value="1"/>
</dbReference>
<dbReference type="GO" id="GO:0006465">
    <property type="term" value="P:signal peptide processing"/>
    <property type="evidence" value="ECO:0007669"/>
    <property type="project" value="UniProtKB-UniRule"/>
</dbReference>
<evidence type="ECO:0000256" key="2">
    <source>
        <dbReference type="ARBA" id="ARBA00022692"/>
    </source>
</evidence>
<dbReference type="EC" id="3.4.21.89" evidence="5"/>
<evidence type="ECO:0000256" key="3">
    <source>
        <dbReference type="ARBA" id="ARBA00022989"/>
    </source>
</evidence>
<comment type="subcellular location">
    <subcellularLocation>
        <location evidence="1">Membrane</location>
    </subcellularLocation>
</comment>
<dbReference type="Proteomes" id="UP000228775">
    <property type="component" value="Unassembled WGS sequence"/>
</dbReference>
<comment type="caution">
    <text evidence="7">The sequence shown here is derived from an EMBL/GenBank/DDBJ whole genome shotgun (WGS) entry which is preliminary data.</text>
</comment>
<evidence type="ECO:0000313" key="8">
    <source>
        <dbReference type="Proteomes" id="UP000228775"/>
    </source>
</evidence>
<dbReference type="InterPro" id="IPR019533">
    <property type="entry name" value="Peptidase_S26"/>
</dbReference>
<dbReference type="GO" id="GO:0009003">
    <property type="term" value="F:signal peptidase activity"/>
    <property type="evidence" value="ECO:0007669"/>
    <property type="project" value="UniProtKB-EC"/>
</dbReference>